<feature type="transmembrane region" description="Helical" evidence="5">
    <location>
        <begin position="147"/>
        <end position="165"/>
    </location>
</feature>
<comment type="subcellular location">
    <subcellularLocation>
        <location evidence="1">Membrane</location>
        <topology evidence="1">Multi-pass membrane protein</topology>
    </subcellularLocation>
</comment>
<feature type="domain" description="Methylamine utilisation protein MauE" evidence="6">
    <location>
        <begin position="4"/>
        <end position="135"/>
    </location>
</feature>
<dbReference type="CDD" id="cd16387">
    <property type="entry name" value="ParB_N_Srx"/>
    <property type="match status" value="1"/>
</dbReference>
<dbReference type="Proteomes" id="UP000181909">
    <property type="component" value="Unassembled WGS sequence"/>
</dbReference>
<proteinExistence type="predicted"/>
<dbReference type="GO" id="GO:0016020">
    <property type="term" value="C:membrane"/>
    <property type="evidence" value="ECO:0007669"/>
    <property type="project" value="UniProtKB-SubCell"/>
</dbReference>
<dbReference type="AlphaFoldDB" id="A0A1K2F2Z0"/>
<accession>A0A1K2F2Z0</accession>
<dbReference type="UniPathway" id="UPA00895"/>
<dbReference type="RefSeq" id="WP_072488713.1">
    <property type="nucleotide sequence ID" value="NZ_CP108278.1"/>
</dbReference>
<name>A0A1K2F2Z0_STRAR</name>
<reference evidence="7 8" key="1">
    <citation type="submission" date="2016-11" db="EMBL/GenBank/DDBJ databases">
        <authorList>
            <person name="Jaros S."/>
            <person name="Januszkiewicz K."/>
            <person name="Wedrychowicz H."/>
        </authorList>
    </citation>
    <scope>NUCLEOTIDE SEQUENCE [LARGE SCALE GENOMIC DNA]</scope>
    <source>
        <strain evidence="7 8">OK807</strain>
    </source>
</reference>
<dbReference type="GO" id="GO:0030416">
    <property type="term" value="P:methylamine metabolic process"/>
    <property type="evidence" value="ECO:0007669"/>
    <property type="project" value="InterPro"/>
</dbReference>
<sequence>MQQYLEVAVRTLIGTVFLTSFLSKAKGRQAYDAFVASVRSMRVLPPVLVRPVAAGVVAGELLVSSLVAAPSTATGVCGLLGAAALVGGFALAIALARHRGVSASCRCFGASSAPLGARHVVRNSVLGVLAVTGAMSAPVGGEVRVEAAVTAALCGLLVAAVIMALDDIVELFRPA</sequence>
<dbReference type="InterPro" id="IPR009908">
    <property type="entry name" value="Methylamine_util_MauE"/>
</dbReference>
<feature type="transmembrane region" description="Helical" evidence="5">
    <location>
        <begin position="73"/>
        <end position="96"/>
    </location>
</feature>
<evidence type="ECO:0000313" key="7">
    <source>
        <dbReference type="EMBL" id="SFY41774.1"/>
    </source>
</evidence>
<evidence type="ECO:0000259" key="6">
    <source>
        <dbReference type="Pfam" id="PF07291"/>
    </source>
</evidence>
<evidence type="ECO:0000256" key="1">
    <source>
        <dbReference type="ARBA" id="ARBA00004141"/>
    </source>
</evidence>
<evidence type="ECO:0000256" key="3">
    <source>
        <dbReference type="ARBA" id="ARBA00022989"/>
    </source>
</evidence>
<keyword evidence="4 5" id="KW-0472">Membrane</keyword>
<protein>
    <submittedName>
        <fullName evidence="7">Methylamine utilisation protein MauE</fullName>
    </submittedName>
</protein>
<dbReference type="STRING" id="1893.SAMN02787144_102864"/>
<evidence type="ECO:0000313" key="8">
    <source>
        <dbReference type="Proteomes" id="UP000181909"/>
    </source>
</evidence>
<dbReference type="Pfam" id="PF07291">
    <property type="entry name" value="MauE"/>
    <property type="match status" value="1"/>
</dbReference>
<dbReference type="EMBL" id="FPJO01000028">
    <property type="protein sequence ID" value="SFY41774.1"/>
    <property type="molecule type" value="Genomic_DNA"/>
</dbReference>
<evidence type="ECO:0000256" key="2">
    <source>
        <dbReference type="ARBA" id="ARBA00022692"/>
    </source>
</evidence>
<organism evidence="7 8">
    <name type="scientific">Streptomyces atratus</name>
    <dbReference type="NCBI Taxonomy" id="1893"/>
    <lineage>
        <taxon>Bacteria</taxon>
        <taxon>Bacillati</taxon>
        <taxon>Actinomycetota</taxon>
        <taxon>Actinomycetes</taxon>
        <taxon>Kitasatosporales</taxon>
        <taxon>Streptomycetaceae</taxon>
        <taxon>Streptomyces</taxon>
    </lineage>
</organism>
<keyword evidence="2 5" id="KW-0812">Transmembrane</keyword>
<feature type="transmembrane region" description="Helical" evidence="5">
    <location>
        <begin position="47"/>
        <end position="67"/>
    </location>
</feature>
<evidence type="ECO:0000256" key="4">
    <source>
        <dbReference type="ARBA" id="ARBA00023136"/>
    </source>
</evidence>
<gene>
    <name evidence="7" type="ORF">SAMN02787144_102864</name>
</gene>
<dbReference type="OrthoDB" id="3430313at2"/>
<keyword evidence="3 5" id="KW-1133">Transmembrane helix</keyword>
<evidence type="ECO:0000256" key="5">
    <source>
        <dbReference type="SAM" id="Phobius"/>
    </source>
</evidence>